<reference evidence="3" key="2">
    <citation type="journal article" date="2012" name="Nat. Genet.">
        <title>Lifestyle transitions in plant pathogenic Colletotrichum fungi deciphered by genome and transcriptome analyses.</title>
        <authorList>
            <person name="O'Connell R.J."/>
            <person name="Thon M.R."/>
            <person name="Hacquard S."/>
            <person name="Amyotte S.G."/>
            <person name="Kleemann J."/>
            <person name="Torres M.F."/>
            <person name="Damm U."/>
            <person name="Buiate E.A."/>
            <person name="Epstein L."/>
            <person name="Alkan N."/>
            <person name="Altmueller J."/>
            <person name="Alvarado-Balderrama L."/>
            <person name="Bauser C.A."/>
            <person name="Becker C."/>
            <person name="Birren B.W."/>
            <person name="Chen Z."/>
            <person name="Choi J."/>
            <person name="Crouch J.A."/>
            <person name="Duvick J.P."/>
            <person name="Farman M.A."/>
            <person name="Gan P."/>
            <person name="Heiman D."/>
            <person name="Henrissat B."/>
            <person name="Howard R.J."/>
            <person name="Kabbage M."/>
            <person name="Koch C."/>
            <person name="Kracher B."/>
            <person name="Kubo Y."/>
            <person name="Law A.D."/>
            <person name="Lebrun M.-H."/>
            <person name="Lee Y.-H."/>
            <person name="Miyara I."/>
            <person name="Moore N."/>
            <person name="Neumann U."/>
            <person name="Nordstroem K."/>
            <person name="Panaccione D.G."/>
            <person name="Panstruga R."/>
            <person name="Place M."/>
            <person name="Proctor R.H."/>
            <person name="Prusky D."/>
            <person name="Rech G."/>
            <person name="Reinhardt R."/>
            <person name="Rollins J.A."/>
            <person name="Rounsley S."/>
            <person name="Schardl C.L."/>
            <person name="Schwartz D.C."/>
            <person name="Shenoy N."/>
            <person name="Shirasu K."/>
            <person name="Sikhakolli U.R."/>
            <person name="Stueber K."/>
            <person name="Sukno S.A."/>
            <person name="Sweigard J.A."/>
            <person name="Takano Y."/>
            <person name="Takahara H."/>
            <person name="Trail F."/>
            <person name="van der Does H.C."/>
            <person name="Voll L.M."/>
            <person name="Will I."/>
            <person name="Young S."/>
            <person name="Zeng Q."/>
            <person name="Zhang J."/>
            <person name="Zhou S."/>
            <person name="Dickman M.B."/>
            <person name="Schulze-Lefert P."/>
            <person name="Ver Loren van Themaat E."/>
            <person name="Ma L.-J."/>
            <person name="Vaillancourt L.J."/>
        </authorList>
    </citation>
    <scope>NUCLEOTIDE SEQUENCE [LARGE SCALE GENOMIC DNA]</scope>
    <source>
        <strain evidence="3">IMI 349063</strain>
    </source>
</reference>
<keyword evidence="4" id="KW-1185">Reference proteome</keyword>
<reference evidence="2" key="3">
    <citation type="submission" date="2016-02" db="EMBL/GenBank/DDBJ databases">
        <title>Resequencing and annotation of the Colletotrichum higginsianum genome.</title>
        <authorList>
            <person name="O'Connell R."/>
            <person name="Zambounis A."/>
            <person name="Thon M."/>
            <person name="Dallery J.-F."/>
        </authorList>
    </citation>
    <scope>NUCLEOTIDE SEQUENCE [LARGE SCALE GENOMIC DNA]</scope>
    <source>
        <strain evidence="2">IMI 349063</strain>
    </source>
</reference>
<evidence type="ECO:0000313" key="4">
    <source>
        <dbReference type="Proteomes" id="UP000092177"/>
    </source>
</evidence>
<dbReference type="RefSeq" id="XP_018162389.1">
    <property type="nucleotide sequence ID" value="XM_018297573.1"/>
</dbReference>
<dbReference type="EMBL" id="CACQ02005678">
    <property type="protein sequence ID" value="CCF42832.1"/>
    <property type="molecule type" value="Genomic_DNA"/>
</dbReference>
<name>H1VRH6_COLHI</name>
<dbReference type="AlphaFoldDB" id="H1VRH6"/>
<dbReference type="Proteomes" id="UP000007174">
    <property type="component" value="Unassembled WGS sequence"/>
</dbReference>
<dbReference type="EMBL" id="LTAN01000002">
    <property type="protein sequence ID" value="OBR13872.1"/>
    <property type="molecule type" value="Genomic_DNA"/>
</dbReference>
<dbReference type="KEGG" id="chig:CH63R_02598"/>
<dbReference type="Proteomes" id="UP000092177">
    <property type="component" value="Chromosome 2"/>
</dbReference>
<dbReference type="VEuPathDB" id="FungiDB:CH63R_02598"/>
<dbReference type="GeneID" id="28861680"/>
<gene>
    <name evidence="1" type="ORF">CH063_02933</name>
    <name evidence="2" type="ORF">CH63R_02598</name>
</gene>
<reference evidence="1" key="1">
    <citation type="submission" date="2011-12" db="EMBL/GenBank/DDBJ databases">
        <title>The genome sequence of Colletotrichum higginsianum IMI 34906.</title>
        <authorList>
            <person name="Ma L.-J."/>
            <person name="O'Connell R."/>
            <person name="van Themaat E.V.L."/>
            <person name="Stueber K."/>
            <person name="Young S.K."/>
            <person name="Zeng Q."/>
            <person name="Gargeya S."/>
            <person name="Fitzgerald M."/>
            <person name="Haas B."/>
            <person name="Abouelleil A."/>
            <person name="Alvarado L."/>
            <person name="Arachchi H.M."/>
            <person name="Berlin A."/>
            <person name="Chapman S.B."/>
            <person name="Gearin G."/>
            <person name="Goldberg J."/>
            <person name="Griggs A."/>
            <person name="Gujja S."/>
            <person name="Hansen M."/>
            <person name="Heiman D."/>
            <person name="Howarth C."/>
            <person name="Larimer J."/>
            <person name="Lui A."/>
            <person name="MacDonald P.J.P."/>
            <person name="McCowen C."/>
            <person name="Montmayeur A."/>
            <person name="Murphy C."/>
            <person name="Neiman D."/>
            <person name="Pearson M."/>
            <person name="Priest M."/>
            <person name="Roberts A."/>
            <person name="Saif S."/>
            <person name="Shea T."/>
            <person name="Sisk P."/>
            <person name="Stolte C."/>
            <person name="Sykes S."/>
            <person name="Wortman J."/>
            <person name="Nusbaum C."/>
            <person name="Birren B."/>
        </authorList>
    </citation>
    <scope>NUCLEOTIDE SEQUENCE</scope>
    <source>
        <strain evidence="1">IMI 349063</strain>
    </source>
</reference>
<sequence length="88" mass="10342">MQSSCLYMFIQSARLEHRLLYICFYLPTLGGQCFTLRVGNKRVRASNIDRCTFRLQVCFGHQVFNRSLEGLFHALHDDTPVFFHLNIE</sequence>
<evidence type="ECO:0000313" key="3">
    <source>
        <dbReference type="Proteomes" id="UP000007174"/>
    </source>
</evidence>
<evidence type="ECO:0000313" key="2">
    <source>
        <dbReference type="EMBL" id="OBR13872.1"/>
    </source>
</evidence>
<organism evidence="1 3">
    <name type="scientific">Colletotrichum higginsianum (strain IMI 349063)</name>
    <name type="common">Crucifer anthracnose fungus</name>
    <dbReference type="NCBI Taxonomy" id="759273"/>
    <lineage>
        <taxon>Eukaryota</taxon>
        <taxon>Fungi</taxon>
        <taxon>Dikarya</taxon>
        <taxon>Ascomycota</taxon>
        <taxon>Pezizomycotina</taxon>
        <taxon>Sordariomycetes</taxon>
        <taxon>Hypocreomycetidae</taxon>
        <taxon>Glomerellales</taxon>
        <taxon>Glomerellaceae</taxon>
        <taxon>Colletotrichum</taxon>
        <taxon>Colletotrichum destructivum species complex</taxon>
    </lineage>
</organism>
<proteinExistence type="predicted"/>
<reference evidence="4" key="4">
    <citation type="journal article" date="2017" name="BMC Genomics">
        <title>Gapless genome assembly of Colletotrichum higginsianum reveals chromosome structure and association of transposable elements with secondary metabolite gene clusters.</title>
        <authorList>
            <person name="Dallery J.-F."/>
            <person name="Lapalu N."/>
            <person name="Zampounis A."/>
            <person name="Pigne S."/>
            <person name="Luyten I."/>
            <person name="Amselem J."/>
            <person name="Wittenberg A.H.J."/>
            <person name="Zhou S."/>
            <person name="de Queiroz M.V."/>
            <person name="Robin G.P."/>
            <person name="Auger A."/>
            <person name="Hainaut M."/>
            <person name="Henrissat B."/>
            <person name="Kim K.-T."/>
            <person name="Lee Y.-H."/>
            <person name="Lespinet O."/>
            <person name="Schwartz D.C."/>
            <person name="Thon M.R."/>
            <person name="O'Connell R.J."/>
        </authorList>
    </citation>
    <scope>NUCLEOTIDE SEQUENCE [LARGE SCALE GENOMIC DNA]</scope>
    <source>
        <strain evidence="4">IMI 349063</strain>
    </source>
</reference>
<evidence type="ECO:0000313" key="1">
    <source>
        <dbReference type="EMBL" id="CCF42832.1"/>
    </source>
</evidence>
<protein>
    <submittedName>
        <fullName evidence="1">Uncharacterized protein</fullName>
    </submittedName>
</protein>
<dbReference type="HOGENOM" id="CLU_2468961_0_0_1"/>
<accession>H1VRH6</accession>